<evidence type="ECO:0000313" key="4">
    <source>
        <dbReference type="Proteomes" id="UP001057134"/>
    </source>
</evidence>
<feature type="transmembrane region" description="Helical" evidence="1">
    <location>
        <begin position="40"/>
        <end position="62"/>
    </location>
</feature>
<keyword evidence="4" id="KW-1185">Reference proteome</keyword>
<evidence type="ECO:0000256" key="1">
    <source>
        <dbReference type="SAM" id="Phobius"/>
    </source>
</evidence>
<feature type="domain" description="DUF6199" evidence="2">
    <location>
        <begin position="5"/>
        <end position="62"/>
    </location>
</feature>
<dbReference type="Proteomes" id="UP001057134">
    <property type="component" value="Chromosome"/>
</dbReference>
<proteinExistence type="predicted"/>
<keyword evidence="1" id="KW-0472">Membrane</keyword>
<evidence type="ECO:0000313" key="3">
    <source>
        <dbReference type="EMBL" id="UQZ85794.1"/>
    </source>
</evidence>
<organism evidence="3 4">
    <name type="scientific">Paenibacillus konkukensis</name>
    <dbReference type="NCBI Taxonomy" id="2020716"/>
    <lineage>
        <taxon>Bacteria</taxon>
        <taxon>Bacillati</taxon>
        <taxon>Bacillota</taxon>
        <taxon>Bacilli</taxon>
        <taxon>Bacillales</taxon>
        <taxon>Paenibacillaceae</taxon>
        <taxon>Paenibacillus</taxon>
    </lineage>
</organism>
<dbReference type="RefSeq" id="WP_249861389.1">
    <property type="nucleotide sequence ID" value="NZ_CP027059.1"/>
</dbReference>
<reference evidence="3" key="1">
    <citation type="submission" date="2018-02" db="EMBL/GenBank/DDBJ databases">
        <authorList>
            <person name="Kim S.-K."/>
            <person name="Jung H.-I."/>
            <person name="Lee S.-W."/>
        </authorList>
    </citation>
    <scope>NUCLEOTIDE SEQUENCE</scope>
    <source>
        <strain evidence="3">SK3146</strain>
    </source>
</reference>
<dbReference type="InterPro" id="IPR045679">
    <property type="entry name" value="DUF6199"/>
</dbReference>
<reference evidence="3" key="2">
    <citation type="journal article" date="2021" name="J Anim Sci Technol">
        <title>Complete genome sequence of Paenibacillus konkukensis sp. nov. SK3146 as a potential probiotic strain.</title>
        <authorList>
            <person name="Jung H.I."/>
            <person name="Park S."/>
            <person name="Niu K.M."/>
            <person name="Lee S.W."/>
            <person name="Kothari D."/>
            <person name="Yi K.J."/>
            <person name="Kim S.K."/>
        </authorList>
    </citation>
    <scope>NUCLEOTIDE SEQUENCE</scope>
    <source>
        <strain evidence="3">SK3146</strain>
    </source>
</reference>
<keyword evidence="1" id="KW-0812">Transmembrane</keyword>
<name>A0ABY4RTA4_9BACL</name>
<gene>
    <name evidence="3" type="ORF">SK3146_05083</name>
</gene>
<protein>
    <recommendedName>
        <fullName evidence="2">DUF6199 domain-containing protein</fullName>
    </recommendedName>
</protein>
<sequence>MAVLSILLMLCSLVMLWKPVWVWNAVESWKSEDGAEPSDLYIWSVRFGGVMCFLAGCGGIAAGML</sequence>
<accession>A0ABY4RTA4</accession>
<keyword evidence="1" id="KW-1133">Transmembrane helix</keyword>
<evidence type="ECO:0000259" key="2">
    <source>
        <dbReference type="Pfam" id="PF19701"/>
    </source>
</evidence>
<dbReference type="EMBL" id="CP027059">
    <property type="protein sequence ID" value="UQZ85794.1"/>
    <property type="molecule type" value="Genomic_DNA"/>
</dbReference>
<dbReference type="Pfam" id="PF19701">
    <property type="entry name" value="DUF6199"/>
    <property type="match status" value="1"/>
</dbReference>